<dbReference type="RefSeq" id="WP_283535656.1">
    <property type="nucleotide sequence ID" value="NZ_CP073633.1"/>
</dbReference>
<dbReference type="Proteomes" id="UP001223720">
    <property type="component" value="Chromosome"/>
</dbReference>
<gene>
    <name evidence="1" type="ORF">KEC54_27960</name>
</gene>
<evidence type="ECO:0000313" key="2">
    <source>
        <dbReference type="Proteomes" id="UP001223720"/>
    </source>
</evidence>
<organism evidence="1 2">
    <name type="scientific">Methylorubrum extorquens</name>
    <name type="common">Methylobacterium dichloromethanicum</name>
    <name type="synonym">Methylobacterium extorquens</name>
    <dbReference type="NCBI Taxonomy" id="408"/>
    <lineage>
        <taxon>Bacteria</taxon>
        <taxon>Pseudomonadati</taxon>
        <taxon>Pseudomonadota</taxon>
        <taxon>Alphaproteobacteria</taxon>
        <taxon>Hyphomicrobiales</taxon>
        <taxon>Methylobacteriaceae</taxon>
        <taxon>Methylorubrum</taxon>
    </lineage>
</organism>
<accession>A0AAX3WFA0</accession>
<reference evidence="1" key="1">
    <citation type="journal article" date="2022" name="Biotechnol. Bioprocess Eng.">
        <title>Pan-genome Analysis Reveals Comparative Genomic Features of Central Metabolic Pathways in Methylorubrum extorquens.</title>
        <authorList>
            <person name="Lee G.M."/>
            <person name="Scott-Nevros Z.K."/>
            <person name="Lee S.-M."/>
            <person name="Kim D."/>
        </authorList>
    </citation>
    <scope>NUCLEOTIDE SEQUENCE</scope>
    <source>
        <strain evidence="1">ATCC 55366</strain>
    </source>
</reference>
<dbReference type="AlphaFoldDB" id="A0AAX3WFA0"/>
<protein>
    <submittedName>
        <fullName evidence="1">Uncharacterized protein</fullName>
    </submittedName>
</protein>
<evidence type="ECO:0000313" key="1">
    <source>
        <dbReference type="EMBL" id="WHQ70095.1"/>
    </source>
</evidence>
<proteinExistence type="predicted"/>
<sequence>MSAHEFEDAQITLPDWIAEREWNATFEPIRRVEKATATYGYATYNHPEDGPTKVPACLFDDGSLYTPSDWQTYIDVNDQEEVERQTWVDPSSGQRLLMFGGAPRKLAF</sequence>
<dbReference type="EMBL" id="CP073633">
    <property type="protein sequence ID" value="WHQ70095.1"/>
    <property type="molecule type" value="Genomic_DNA"/>
</dbReference>
<name>A0AAX3WFA0_METEX</name>